<dbReference type="Pfam" id="PF00884">
    <property type="entry name" value="Sulfatase"/>
    <property type="match status" value="1"/>
</dbReference>
<dbReference type="InterPro" id="IPR000917">
    <property type="entry name" value="Sulfatase_N"/>
</dbReference>
<dbReference type="Gene3D" id="3.40.720.10">
    <property type="entry name" value="Alkaline Phosphatase, subunit A"/>
    <property type="match status" value="1"/>
</dbReference>
<dbReference type="GO" id="GO:0005539">
    <property type="term" value="F:glycosaminoglycan binding"/>
    <property type="evidence" value="ECO:0007669"/>
    <property type="project" value="TreeGrafter"/>
</dbReference>
<evidence type="ECO:0000256" key="1">
    <source>
        <dbReference type="ARBA" id="ARBA00008779"/>
    </source>
</evidence>
<feature type="signal peptide" evidence="5">
    <location>
        <begin position="1"/>
        <end position="17"/>
    </location>
</feature>
<evidence type="ECO:0000259" key="6">
    <source>
        <dbReference type="Pfam" id="PF00884"/>
    </source>
</evidence>
<dbReference type="InterPro" id="IPR017850">
    <property type="entry name" value="Alkaline_phosphatase_core_sf"/>
</dbReference>
<evidence type="ECO:0000256" key="3">
    <source>
        <dbReference type="ARBA" id="ARBA00022801"/>
    </source>
</evidence>
<gene>
    <name evidence="7" type="ORF">NW766_010751</name>
</gene>
<keyword evidence="8" id="KW-1185">Reference proteome</keyword>
<dbReference type="GO" id="GO:0008449">
    <property type="term" value="F:N-acetylglucosamine-6-sulfatase activity"/>
    <property type="evidence" value="ECO:0007669"/>
    <property type="project" value="TreeGrafter"/>
</dbReference>
<name>A0A9W8PG70_9HYPO</name>
<evidence type="ECO:0000313" key="8">
    <source>
        <dbReference type="Proteomes" id="UP001152130"/>
    </source>
</evidence>
<evidence type="ECO:0000256" key="5">
    <source>
        <dbReference type="SAM" id="SignalP"/>
    </source>
</evidence>
<dbReference type="AlphaFoldDB" id="A0A9W8PG70"/>
<dbReference type="CDD" id="cd16147">
    <property type="entry name" value="G6S"/>
    <property type="match status" value="1"/>
</dbReference>
<evidence type="ECO:0000256" key="4">
    <source>
        <dbReference type="ARBA" id="ARBA00023180"/>
    </source>
</evidence>
<keyword evidence="2 5" id="KW-0732">Signal</keyword>
<dbReference type="SUPFAM" id="SSF53649">
    <property type="entry name" value="Alkaline phosphatase-like"/>
    <property type="match status" value="1"/>
</dbReference>
<keyword evidence="3" id="KW-0378">Hydrolase</keyword>
<dbReference type="InterPro" id="IPR024607">
    <property type="entry name" value="Sulfatase_CS"/>
</dbReference>
<keyword evidence="4" id="KW-0325">Glycoprotein</keyword>
<organism evidence="7 8">
    <name type="scientific">Fusarium irregulare</name>
    <dbReference type="NCBI Taxonomy" id="2494466"/>
    <lineage>
        <taxon>Eukaryota</taxon>
        <taxon>Fungi</taxon>
        <taxon>Dikarya</taxon>
        <taxon>Ascomycota</taxon>
        <taxon>Pezizomycotina</taxon>
        <taxon>Sordariomycetes</taxon>
        <taxon>Hypocreomycetidae</taxon>
        <taxon>Hypocreales</taxon>
        <taxon>Nectriaceae</taxon>
        <taxon>Fusarium</taxon>
        <taxon>Fusarium incarnatum-equiseti species complex</taxon>
    </lineage>
</organism>
<dbReference type="EMBL" id="JAPDHF010000020">
    <property type="protein sequence ID" value="KAJ4005927.1"/>
    <property type="molecule type" value="Genomic_DNA"/>
</dbReference>
<dbReference type="PANTHER" id="PTHR43108">
    <property type="entry name" value="N-ACETYLGLUCOSAMINE-6-SULFATASE FAMILY MEMBER"/>
    <property type="match status" value="1"/>
</dbReference>
<reference evidence="7" key="1">
    <citation type="submission" date="2022-10" db="EMBL/GenBank/DDBJ databases">
        <title>Fusarium specimens isolated from Avocado Roots.</title>
        <authorList>
            <person name="Stajich J."/>
            <person name="Roper C."/>
            <person name="Heimlech-Rivalta G."/>
        </authorList>
    </citation>
    <scope>NUCLEOTIDE SEQUENCE</scope>
    <source>
        <strain evidence="7">CF00143</strain>
    </source>
</reference>
<sequence>MLFRSILAGTTVLGVAAAKPNIVLLLTDDQDIRLNSLDYQEILQRHLTQQGVSFTNHHVTTAVCCPSRATLLKGQFAHNTNITHVRSPGGDYEKWILAKQDEEYMPQLMKKAGYRTEYVGKFLNGYSLFNYDIPPKGWDHVDGLMDPYNAAFNTVVMSKNGDVPMHYPGYHQSDVIRAKTLERLQYLTSQEDPWLLFLAPTSPHVDNGKKYVEPLARHWDDFSEVKAPRQPHWNPNQKIQDQKSYWIKDLPLMNETQINWADMSYRRRIQSLQGIDEIIEDTIKYLKSKGEMDNTYFIYTSDNGYHVGQFRSGAGKSTPYADDSNVPLVVRGPGIPTGLNSTLPSTHIDLLPTMLDIAGLPEKYWPKFLDGRSLLQQWEKPHKREQNSGLGTAKEIINIEHWGFGTIEAPAPEAFFPTSTYKTIRLAGEDVGWLYVMWCTGEAELYNIIEDPYEMTNLINSTDNKIQQTRNRLNALVLYMKSCGSESCKDPWGNFDVPKPIKTFKQAMEPEYDTFFSKFPTFEFGECIDYQYAPNETPFFPPESVSLGSQFRGPTDGYVLTLPKTWIKANEKPAGDWDQRNVTIDKIMETARYITKEEIFGPGKVERRGAYKLEQVGDTNGS</sequence>
<evidence type="ECO:0000313" key="7">
    <source>
        <dbReference type="EMBL" id="KAJ4005927.1"/>
    </source>
</evidence>
<dbReference type="Proteomes" id="UP001152130">
    <property type="component" value="Unassembled WGS sequence"/>
</dbReference>
<evidence type="ECO:0000256" key="2">
    <source>
        <dbReference type="ARBA" id="ARBA00022729"/>
    </source>
</evidence>
<comment type="similarity">
    <text evidence="1">Belongs to the sulfatase family.</text>
</comment>
<accession>A0A9W8PG70</accession>
<comment type="caution">
    <text evidence="7">The sequence shown here is derived from an EMBL/GenBank/DDBJ whole genome shotgun (WGS) entry which is preliminary data.</text>
</comment>
<feature type="domain" description="Sulfatase N-terminal" evidence="6">
    <location>
        <begin position="20"/>
        <end position="359"/>
    </location>
</feature>
<dbReference type="PANTHER" id="PTHR43108:SF8">
    <property type="entry name" value="SD21168P"/>
    <property type="match status" value="1"/>
</dbReference>
<dbReference type="PROSITE" id="PS00149">
    <property type="entry name" value="SULFATASE_2"/>
    <property type="match status" value="1"/>
</dbReference>
<protein>
    <recommendedName>
        <fullName evidence="6">Sulfatase N-terminal domain-containing protein</fullName>
    </recommendedName>
</protein>
<feature type="chain" id="PRO_5040956351" description="Sulfatase N-terminal domain-containing protein" evidence="5">
    <location>
        <begin position="18"/>
        <end position="622"/>
    </location>
</feature>
<dbReference type="OrthoDB" id="96314at2759"/>
<proteinExistence type="inferred from homology"/>